<dbReference type="RefSeq" id="WP_170086995.1">
    <property type="nucleotide sequence ID" value="NZ_JABAFG010000001.1"/>
</dbReference>
<dbReference type="InterPro" id="IPR036412">
    <property type="entry name" value="HAD-like_sf"/>
</dbReference>
<dbReference type="PANTHER" id="PTHR31284:SF10">
    <property type="entry name" value="ACID PHOSPHATASE-LIKE PROTEIN"/>
    <property type="match status" value="1"/>
</dbReference>
<dbReference type="AlphaFoldDB" id="A0A848BQF8"/>
<dbReference type="PANTHER" id="PTHR31284">
    <property type="entry name" value="ACID PHOSPHATASE-LIKE PROTEIN"/>
    <property type="match status" value="1"/>
</dbReference>
<reference evidence="3 4" key="1">
    <citation type="submission" date="2020-04" db="EMBL/GenBank/DDBJ databases">
        <authorList>
            <person name="Hitch T.C.A."/>
            <person name="Wylensek D."/>
            <person name="Clavel T."/>
        </authorList>
    </citation>
    <scope>NUCLEOTIDE SEQUENCE [LARGE SCALE GENOMIC DNA]</scope>
    <source>
        <strain evidence="3 4">Oil-RF-744-FAT-WT-6-1</strain>
    </source>
</reference>
<dbReference type="NCBIfam" id="TIGR01533">
    <property type="entry name" value="lipo_e_P4"/>
    <property type="match status" value="1"/>
</dbReference>
<evidence type="ECO:0000313" key="3">
    <source>
        <dbReference type="EMBL" id="NME27088.1"/>
    </source>
</evidence>
<dbReference type="PIRSF" id="PIRSF019271">
    <property type="entry name" value="Acid_Ptase_C"/>
    <property type="match status" value="1"/>
</dbReference>
<evidence type="ECO:0000256" key="1">
    <source>
        <dbReference type="ARBA" id="ARBA00022729"/>
    </source>
</evidence>
<name>A0A848BQF8_9FIRM</name>
<keyword evidence="3" id="KW-0449">Lipoprotein</keyword>
<protein>
    <submittedName>
        <fullName evidence="3">5'-nucleotidase, lipoprotein e(P4) family</fullName>
    </submittedName>
</protein>
<organism evidence="3 4">
    <name type="scientific">Megasphaera hexanoica</name>
    <dbReference type="NCBI Taxonomy" id="1675036"/>
    <lineage>
        <taxon>Bacteria</taxon>
        <taxon>Bacillati</taxon>
        <taxon>Bacillota</taxon>
        <taxon>Negativicutes</taxon>
        <taxon>Veillonellales</taxon>
        <taxon>Veillonellaceae</taxon>
        <taxon>Megasphaera</taxon>
    </lineage>
</organism>
<dbReference type="InterPro" id="IPR006423">
    <property type="entry name" value="Lipo_e_P4"/>
</dbReference>
<keyword evidence="1 2" id="KW-0732">Signal</keyword>
<comment type="caution">
    <text evidence="3">The sequence shown here is derived from an EMBL/GenBank/DDBJ whole genome shotgun (WGS) entry which is preliminary data.</text>
</comment>
<dbReference type="EMBL" id="JABAFG010000001">
    <property type="protein sequence ID" value="NME27088.1"/>
    <property type="molecule type" value="Genomic_DNA"/>
</dbReference>
<accession>A0A848BQF8</accession>
<feature type="chain" id="PRO_5032271701" evidence="2">
    <location>
        <begin position="25"/>
        <end position="299"/>
    </location>
</feature>
<dbReference type="Proteomes" id="UP000591071">
    <property type="component" value="Unassembled WGS sequence"/>
</dbReference>
<proteinExistence type="predicted"/>
<dbReference type="GO" id="GO:0009279">
    <property type="term" value="C:cell outer membrane"/>
    <property type="evidence" value="ECO:0007669"/>
    <property type="project" value="InterPro"/>
</dbReference>
<gene>
    <name evidence="3" type="ORF">HF872_00390</name>
</gene>
<dbReference type="Pfam" id="PF03767">
    <property type="entry name" value="Acid_phosphat_B"/>
    <property type="match status" value="1"/>
</dbReference>
<feature type="signal peptide" evidence="2">
    <location>
        <begin position="1"/>
        <end position="24"/>
    </location>
</feature>
<dbReference type="SFLD" id="SFLDG01125">
    <property type="entry name" value="C1.1:_Acid_Phosphatase_Like"/>
    <property type="match status" value="1"/>
</dbReference>
<dbReference type="InterPro" id="IPR005519">
    <property type="entry name" value="Acid_phosphat_B-like"/>
</dbReference>
<evidence type="ECO:0000256" key="2">
    <source>
        <dbReference type="SAM" id="SignalP"/>
    </source>
</evidence>
<evidence type="ECO:0000313" key="4">
    <source>
        <dbReference type="Proteomes" id="UP000591071"/>
    </source>
</evidence>
<dbReference type="SUPFAM" id="SSF56784">
    <property type="entry name" value="HAD-like"/>
    <property type="match status" value="1"/>
</dbReference>
<dbReference type="SFLD" id="SFLDS00003">
    <property type="entry name" value="Haloacid_Dehalogenase"/>
    <property type="match status" value="1"/>
</dbReference>
<sequence>MLKGKKKLATLVTVCVLAGSTAMAAGSPAAVPVRTVPVRQSAPVPAGTSAIDTWRTQKQLAQEETMALLWMRSAAEYRALCYQGYNAAMMEVDKALSDPARKGKPLAIVLDCDETVTDNTPALAKAAADGNGQYKSIWWRDVVHEGKSGAMPGAVDFLQQVDKKGLAIFYVSNRYAPVNYEATEANLKALCFPQADKKHILLMEKSGNKQLRFNTITADYDVVVYMGDNAGDLPIGTNGKSLTERNQIVDAHKADFGTKYIVFPNPVYGAWVSAIAKNYLTMTPEQRDEVNREFLTKNY</sequence>
<dbReference type="Gene3D" id="3.40.50.1000">
    <property type="entry name" value="HAD superfamily/HAD-like"/>
    <property type="match status" value="1"/>
</dbReference>
<dbReference type="InterPro" id="IPR023214">
    <property type="entry name" value="HAD_sf"/>
</dbReference>